<reference evidence="9 10" key="1">
    <citation type="submission" date="2019-05" db="EMBL/GenBank/DDBJ databases">
        <title>Sporisorium graminicola CBS 10092 draft sequencing and annotation.</title>
        <authorList>
            <person name="Solano-Gonzalez S."/>
            <person name="Caddick M.X."/>
            <person name="Darby A."/>
        </authorList>
    </citation>
    <scope>NUCLEOTIDE SEQUENCE [LARGE SCALE GENOMIC DNA]</scope>
    <source>
        <strain evidence="9 10">CBS 10092</strain>
    </source>
</reference>
<dbReference type="Proteomes" id="UP000306050">
    <property type="component" value="Chromosome SGRAM_18"/>
</dbReference>
<dbReference type="EMBL" id="SRRM01000010">
    <property type="protein sequence ID" value="TKY88238.1"/>
    <property type="molecule type" value="Genomic_DNA"/>
</dbReference>
<keyword evidence="5" id="KW-0560">Oxidoreductase</keyword>
<dbReference type="InterPro" id="IPR015889">
    <property type="entry name" value="Intradiol_dOase_core"/>
</dbReference>
<evidence type="ECO:0000256" key="6">
    <source>
        <dbReference type="ARBA" id="ARBA00023004"/>
    </source>
</evidence>
<evidence type="ECO:0000256" key="5">
    <source>
        <dbReference type="ARBA" id="ARBA00023002"/>
    </source>
</evidence>
<keyword evidence="4" id="KW-0223">Dioxygenase</keyword>
<keyword evidence="3" id="KW-0479">Metal-binding</keyword>
<gene>
    <name evidence="9" type="ORF">EX895_002948</name>
</gene>
<protein>
    <recommendedName>
        <fullName evidence="11">Intradiol ring-cleavage dioxygenases domain-containing protein</fullName>
    </recommendedName>
</protein>
<dbReference type="AlphaFoldDB" id="A0A4U7KXV5"/>
<dbReference type="GO" id="GO:0018576">
    <property type="term" value="F:catechol 1,2-dioxygenase activity"/>
    <property type="evidence" value="ECO:0007669"/>
    <property type="project" value="InterPro"/>
</dbReference>
<accession>A0A4U7KXV5</accession>
<dbReference type="PANTHER" id="PTHR33711:SF7">
    <property type="entry name" value="INTRADIOL RING-CLEAVAGE DIOXYGENASES DOMAIN-CONTAINING PROTEIN-RELATED"/>
    <property type="match status" value="1"/>
</dbReference>
<evidence type="ECO:0000259" key="8">
    <source>
        <dbReference type="Pfam" id="PF04444"/>
    </source>
</evidence>
<sequence>MTAAPNGSSTNGSSSLDPYTKLCQDVSGPNANPRAKFVLDSLMKHLHLFAREVQLTNEEWLGACDLLIRSGQMSDDRRNELILISDVLGLESLVDSMAYERAQASSGSANKAAGGLEATQSAILGPFFRAGAPSYPNGSDIVLDHTITSAEGKLGESAYMHGRVTDAATGKPIVGAVIDVWHTGPNGLYEQQDPAQPDFNYRGKFTTDNDGYYAFRCLRPTSYPIPYDGGAGDILKLLDRSPMRPAHIHLLVEANGYKQLITQIFDSKCEYLGSDAVFADKSALTIDFVPPQSEQAKKSGSQHEVTYDIRLVADNQTWKSTH</sequence>
<evidence type="ECO:0000256" key="2">
    <source>
        <dbReference type="ARBA" id="ARBA00007825"/>
    </source>
</evidence>
<feature type="domain" description="Intradiol ring-cleavage dioxygenases" evidence="7">
    <location>
        <begin position="132"/>
        <end position="311"/>
    </location>
</feature>
<dbReference type="CDD" id="cd03461">
    <property type="entry name" value="1_2-HQD"/>
    <property type="match status" value="1"/>
</dbReference>
<evidence type="ECO:0000313" key="9">
    <source>
        <dbReference type="EMBL" id="TKY88238.1"/>
    </source>
</evidence>
<proteinExistence type="inferred from homology"/>
<dbReference type="GO" id="GO:0009712">
    <property type="term" value="P:catechol-containing compound metabolic process"/>
    <property type="evidence" value="ECO:0007669"/>
    <property type="project" value="InterPro"/>
</dbReference>
<dbReference type="GeneID" id="40725843"/>
<name>A0A4U7KXV5_9BASI</name>
<organism evidence="9 10">
    <name type="scientific">Sporisorium graminicola</name>
    <dbReference type="NCBI Taxonomy" id="280036"/>
    <lineage>
        <taxon>Eukaryota</taxon>
        <taxon>Fungi</taxon>
        <taxon>Dikarya</taxon>
        <taxon>Basidiomycota</taxon>
        <taxon>Ustilaginomycotina</taxon>
        <taxon>Ustilaginomycetes</taxon>
        <taxon>Ustilaginales</taxon>
        <taxon>Ustilaginaceae</taxon>
        <taxon>Sporisorium</taxon>
    </lineage>
</organism>
<dbReference type="KEGG" id="sgra:EX895_002948"/>
<dbReference type="Gene3D" id="2.60.130.10">
    <property type="entry name" value="Aromatic compound dioxygenase"/>
    <property type="match status" value="1"/>
</dbReference>
<dbReference type="GO" id="GO:0008199">
    <property type="term" value="F:ferric iron binding"/>
    <property type="evidence" value="ECO:0007669"/>
    <property type="project" value="InterPro"/>
</dbReference>
<comment type="similarity">
    <text evidence="2">Belongs to the intradiol ring-cleavage dioxygenase family.</text>
</comment>
<evidence type="ECO:0000256" key="4">
    <source>
        <dbReference type="ARBA" id="ARBA00022964"/>
    </source>
</evidence>
<dbReference type="InterPro" id="IPR039390">
    <property type="entry name" value="1_2-HQD/HQD"/>
</dbReference>
<evidence type="ECO:0000259" key="7">
    <source>
        <dbReference type="Pfam" id="PF00775"/>
    </source>
</evidence>
<evidence type="ECO:0008006" key="11">
    <source>
        <dbReference type="Google" id="ProtNLM"/>
    </source>
</evidence>
<feature type="domain" description="Catechol dioxygenase N-terminal" evidence="8">
    <location>
        <begin position="32"/>
        <end position="104"/>
    </location>
</feature>
<dbReference type="InterPro" id="IPR007535">
    <property type="entry name" value="Catechol_dOase_N"/>
</dbReference>
<dbReference type="Pfam" id="PF04444">
    <property type="entry name" value="Dioxygenase_N"/>
    <property type="match status" value="1"/>
</dbReference>
<evidence type="ECO:0000313" key="10">
    <source>
        <dbReference type="Proteomes" id="UP000306050"/>
    </source>
</evidence>
<dbReference type="OrthoDB" id="5238185at2759"/>
<dbReference type="InterPro" id="IPR050770">
    <property type="entry name" value="Intradiol_RC_Dioxygenase"/>
</dbReference>
<evidence type="ECO:0000256" key="1">
    <source>
        <dbReference type="ARBA" id="ARBA00001965"/>
    </source>
</evidence>
<evidence type="ECO:0000256" key="3">
    <source>
        <dbReference type="ARBA" id="ARBA00022723"/>
    </source>
</evidence>
<dbReference type="PANTHER" id="PTHR33711">
    <property type="entry name" value="DIOXYGENASE, PUTATIVE (AFU_ORTHOLOGUE AFUA_2G02910)-RELATED"/>
    <property type="match status" value="1"/>
</dbReference>
<keyword evidence="10" id="KW-1185">Reference proteome</keyword>
<dbReference type="Pfam" id="PF00775">
    <property type="entry name" value="Dioxygenase_C"/>
    <property type="match status" value="1"/>
</dbReference>
<dbReference type="InterPro" id="IPR000627">
    <property type="entry name" value="Intradiol_dOase_C"/>
</dbReference>
<comment type="caution">
    <text evidence="9">The sequence shown here is derived from an EMBL/GenBank/DDBJ whole genome shotgun (WGS) entry which is preliminary data.</text>
</comment>
<dbReference type="SUPFAM" id="SSF49482">
    <property type="entry name" value="Aromatic compound dioxygenase"/>
    <property type="match status" value="1"/>
</dbReference>
<keyword evidence="6" id="KW-0408">Iron</keyword>
<comment type="cofactor">
    <cofactor evidence="1">
        <name>Fe(3+)</name>
        <dbReference type="ChEBI" id="CHEBI:29034"/>
    </cofactor>
</comment>
<dbReference type="RefSeq" id="XP_029740223.1">
    <property type="nucleotide sequence ID" value="XM_029883546.1"/>
</dbReference>